<dbReference type="InterPro" id="IPR052719">
    <property type="entry name" value="CvpA-like"/>
</dbReference>
<feature type="transmembrane region" description="Helical" evidence="6">
    <location>
        <begin position="106"/>
        <end position="127"/>
    </location>
</feature>
<evidence type="ECO:0000313" key="7">
    <source>
        <dbReference type="EMBL" id="MCP1335630.1"/>
    </source>
</evidence>
<dbReference type="InterPro" id="IPR003825">
    <property type="entry name" value="Colicin-V_CvpA"/>
</dbReference>
<comment type="caution">
    <text evidence="7">The sequence shown here is derived from an EMBL/GenBank/DDBJ whole genome shotgun (WGS) entry which is preliminary data.</text>
</comment>
<accession>A0A9J6PBR0</accession>
<feature type="transmembrane region" description="Helical" evidence="6">
    <location>
        <begin position="6"/>
        <end position="26"/>
    </location>
</feature>
<dbReference type="Pfam" id="PF02674">
    <property type="entry name" value="Colicin_V"/>
    <property type="match status" value="1"/>
</dbReference>
<comment type="subcellular location">
    <subcellularLocation>
        <location evidence="1">Membrane</location>
        <topology evidence="1">Multi-pass membrane protein</topology>
    </subcellularLocation>
</comment>
<dbReference type="AlphaFoldDB" id="A0A9J6PBR0"/>
<protein>
    <submittedName>
        <fullName evidence="7">CvpA family protein</fullName>
    </submittedName>
</protein>
<organism evidence="7 8">
    <name type="scientific">Futiania mangrovi</name>
    <dbReference type="NCBI Taxonomy" id="2959716"/>
    <lineage>
        <taxon>Bacteria</taxon>
        <taxon>Pseudomonadati</taxon>
        <taxon>Pseudomonadota</taxon>
        <taxon>Alphaproteobacteria</taxon>
        <taxon>Futianiales</taxon>
        <taxon>Futianiaceae</taxon>
        <taxon>Futiania</taxon>
    </lineage>
</organism>
<evidence type="ECO:0000313" key="8">
    <source>
        <dbReference type="Proteomes" id="UP001055804"/>
    </source>
</evidence>
<dbReference type="GO" id="GO:0016020">
    <property type="term" value="C:membrane"/>
    <property type="evidence" value="ECO:0007669"/>
    <property type="project" value="UniProtKB-SubCell"/>
</dbReference>
<gene>
    <name evidence="7" type="ORF">NJQ99_04340</name>
</gene>
<dbReference type="PANTHER" id="PTHR36926:SF1">
    <property type="entry name" value="COLICIN V PRODUCTION PROTEIN"/>
    <property type="match status" value="1"/>
</dbReference>
<keyword evidence="4 6" id="KW-0472">Membrane</keyword>
<dbReference type="GO" id="GO:0009403">
    <property type="term" value="P:toxin biosynthetic process"/>
    <property type="evidence" value="ECO:0007669"/>
    <property type="project" value="InterPro"/>
</dbReference>
<name>A0A9J6PBR0_9PROT</name>
<feature type="transmembrane region" description="Helical" evidence="6">
    <location>
        <begin position="70"/>
        <end position="90"/>
    </location>
</feature>
<keyword evidence="3 6" id="KW-1133">Transmembrane helix</keyword>
<evidence type="ECO:0000256" key="4">
    <source>
        <dbReference type="ARBA" id="ARBA00023136"/>
    </source>
</evidence>
<keyword evidence="8" id="KW-1185">Reference proteome</keyword>
<evidence type="ECO:0000256" key="1">
    <source>
        <dbReference type="ARBA" id="ARBA00004141"/>
    </source>
</evidence>
<feature type="transmembrane region" description="Helical" evidence="6">
    <location>
        <begin position="33"/>
        <end position="50"/>
    </location>
</feature>
<dbReference type="PANTHER" id="PTHR36926">
    <property type="entry name" value="COLICIN V PRODUCTION PROTEIN"/>
    <property type="match status" value="1"/>
</dbReference>
<dbReference type="Proteomes" id="UP001055804">
    <property type="component" value="Unassembled WGS sequence"/>
</dbReference>
<evidence type="ECO:0000256" key="3">
    <source>
        <dbReference type="ARBA" id="ARBA00022989"/>
    </source>
</evidence>
<feature type="region of interest" description="Disordered" evidence="5">
    <location>
        <begin position="166"/>
        <end position="224"/>
    </location>
</feature>
<reference evidence="7" key="1">
    <citation type="submission" date="2022-06" db="EMBL/GenBank/DDBJ databases">
        <title>Isolation and Genomics of Futiania mangrovii gen. nov., sp. nov., a Rare and Metabolically-versatile member in the Class Alphaproteobacteria.</title>
        <authorList>
            <person name="Liu L."/>
            <person name="Huang W.-C."/>
            <person name="Pan J."/>
            <person name="Li J."/>
            <person name="Huang Y."/>
            <person name="Du H."/>
            <person name="Liu Y."/>
            <person name="Li M."/>
        </authorList>
    </citation>
    <scope>NUCLEOTIDE SEQUENCE</scope>
    <source>
        <strain evidence="7">FT118</strain>
    </source>
</reference>
<dbReference type="EMBL" id="JAMZFT010000001">
    <property type="protein sequence ID" value="MCP1335630.1"/>
    <property type="molecule type" value="Genomic_DNA"/>
</dbReference>
<dbReference type="RefSeq" id="WP_269331568.1">
    <property type="nucleotide sequence ID" value="NZ_JAMZFT010000001.1"/>
</dbReference>
<feature type="compositionally biased region" description="Polar residues" evidence="5">
    <location>
        <begin position="210"/>
        <end position="224"/>
    </location>
</feature>
<proteinExistence type="predicted"/>
<keyword evidence="2 6" id="KW-0812">Transmembrane</keyword>
<evidence type="ECO:0000256" key="5">
    <source>
        <dbReference type="SAM" id="MobiDB-lite"/>
    </source>
</evidence>
<evidence type="ECO:0000256" key="2">
    <source>
        <dbReference type="ARBA" id="ARBA00022692"/>
    </source>
</evidence>
<evidence type="ECO:0000256" key="6">
    <source>
        <dbReference type="SAM" id="Phobius"/>
    </source>
</evidence>
<sequence length="224" mass="23633">MDASTFTIGDIVIIGVVLLSALLAMVRGFTREILGLGALAAALAAAYFGFGHVSPYARQYIQPDTVADGASAVGIFLVVWFVAAMIGHWFSSKIEDSPVSAIDRTLGFIFGAVRGLAVLAVLFLVFVKLVPAPEQHPAWVRDARLLPLVSESAAFIDNLLPSEAPPLPNVPGLTPREGSGTGSGPTRTDDTEASQGYNARDRQALERALQSVTGETDQPASAER</sequence>